<feature type="compositionally biased region" description="Polar residues" evidence="1">
    <location>
        <begin position="172"/>
        <end position="191"/>
    </location>
</feature>
<dbReference type="AlphaFoldDB" id="A0A4Y7QF83"/>
<evidence type="ECO:0000256" key="1">
    <source>
        <dbReference type="SAM" id="MobiDB-lite"/>
    </source>
</evidence>
<feature type="compositionally biased region" description="Pro residues" evidence="1">
    <location>
        <begin position="154"/>
        <end position="166"/>
    </location>
</feature>
<protein>
    <submittedName>
        <fullName evidence="2">Uncharacterized protein</fullName>
    </submittedName>
</protein>
<dbReference type="VEuPathDB" id="FungiDB:BD410DRAFT_837315"/>
<gene>
    <name evidence="2" type="ORF">BD410DRAFT_837315</name>
</gene>
<feature type="compositionally biased region" description="Low complexity" evidence="1">
    <location>
        <begin position="195"/>
        <end position="207"/>
    </location>
</feature>
<feature type="compositionally biased region" description="Pro residues" evidence="1">
    <location>
        <begin position="1"/>
        <end position="13"/>
    </location>
</feature>
<evidence type="ECO:0000313" key="3">
    <source>
        <dbReference type="Proteomes" id="UP000294933"/>
    </source>
</evidence>
<dbReference type="EMBL" id="ML170163">
    <property type="protein sequence ID" value="TDL25868.1"/>
    <property type="molecule type" value="Genomic_DNA"/>
</dbReference>
<organism evidence="2 3">
    <name type="scientific">Rickenella mellea</name>
    <dbReference type="NCBI Taxonomy" id="50990"/>
    <lineage>
        <taxon>Eukaryota</taxon>
        <taxon>Fungi</taxon>
        <taxon>Dikarya</taxon>
        <taxon>Basidiomycota</taxon>
        <taxon>Agaricomycotina</taxon>
        <taxon>Agaricomycetes</taxon>
        <taxon>Hymenochaetales</taxon>
        <taxon>Rickenellaceae</taxon>
        <taxon>Rickenella</taxon>
    </lineage>
</organism>
<feature type="compositionally biased region" description="Low complexity" evidence="1">
    <location>
        <begin position="87"/>
        <end position="117"/>
    </location>
</feature>
<dbReference type="OrthoDB" id="3034829at2759"/>
<proteinExistence type="predicted"/>
<name>A0A4Y7QF83_9AGAM</name>
<feature type="compositionally biased region" description="Polar residues" evidence="1">
    <location>
        <begin position="118"/>
        <end position="127"/>
    </location>
</feature>
<feature type="region of interest" description="Disordered" evidence="1">
    <location>
        <begin position="1"/>
        <end position="224"/>
    </location>
</feature>
<dbReference type="Proteomes" id="UP000294933">
    <property type="component" value="Unassembled WGS sequence"/>
</dbReference>
<sequence>MSQPYRFPPPPPTVNTLTPEQRTQLRRSSNKLTQVLGLPPHLVETYAVPARTSSPSSDSSRGRSDLVSKSQTKVHKRRRTRGEIYDPDSYPLSSVVPPLPPLSRSSSSSSSSNSHSSTYTADSGYHSSSDRERAFDIVDKRSRRPPLMVSTEKPLPPVVSSPPQTPVVPSSAHSSLSYATHSSVSHRSNSPLLVPPVIRSRSPSPVRTLDTIEASPNPTPRSSMLSVAPSFVLPSPLAARRAKMARVTKRLGEGVPVSLVFPDWEDFQDDDEKWSEVDGFESRCEVRTIFVHEPSHA</sequence>
<feature type="compositionally biased region" description="Basic and acidic residues" evidence="1">
    <location>
        <begin position="128"/>
        <end position="140"/>
    </location>
</feature>
<feature type="compositionally biased region" description="Polar residues" evidence="1">
    <location>
        <begin position="214"/>
        <end position="224"/>
    </location>
</feature>
<feature type="compositionally biased region" description="Polar residues" evidence="1">
    <location>
        <begin position="14"/>
        <end position="23"/>
    </location>
</feature>
<reference evidence="2 3" key="1">
    <citation type="submission" date="2018-06" db="EMBL/GenBank/DDBJ databases">
        <title>A transcriptomic atlas of mushroom development highlights an independent origin of complex multicellularity.</title>
        <authorList>
            <consortium name="DOE Joint Genome Institute"/>
            <person name="Krizsan K."/>
            <person name="Almasi E."/>
            <person name="Merenyi Z."/>
            <person name="Sahu N."/>
            <person name="Viragh M."/>
            <person name="Koszo T."/>
            <person name="Mondo S."/>
            <person name="Kiss B."/>
            <person name="Balint B."/>
            <person name="Kues U."/>
            <person name="Barry K."/>
            <person name="Hegedus J.C."/>
            <person name="Henrissat B."/>
            <person name="Johnson J."/>
            <person name="Lipzen A."/>
            <person name="Ohm R."/>
            <person name="Nagy I."/>
            <person name="Pangilinan J."/>
            <person name="Yan J."/>
            <person name="Xiong Y."/>
            <person name="Grigoriev I.V."/>
            <person name="Hibbett D.S."/>
            <person name="Nagy L.G."/>
        </authorList>
    </citation>
    <scope>NUCLEOTIDE SEQUENCE [LARGE SCALE GENOMIC DNA]</scope>
    <source>
        <strain evidence="2 3">SZMC22713</strain>
    </source>
</reference>
<evidence type="ECO:0000313" key="2">
    <source>
        <dbReference type="EMBL" id="TDL25868.1"/>
    </source>
</evidence>
<keyword evidence="3" id="KW-1185">Reference proteome</keyword>
<accession>A0A4Y7QF83</accession>